<evidence type="ECO:0000256" key="2">
    <source>
        <dbReference type="ARBA" id="ARBA00022475"/>
    </source>
</evidence>
<evidence type="ECO:0000256" key="4">
    <source>
        <dbReference type="ARBA" id="ARBA00022679"/>
    </source>
</evidence>
<evidence type="ECO:0000256" key="5">
    <source>
        <dbReference type="ARBA" id="ARBA00022692"/>
    </source>
</evidence>
<keyword evidence="5 8" id="KW-0812">Transmembrane</keyword>
<feature type="transmembrane region" description="Helical" evidence="8">
    <location>
        <begin position="238"/>
        <end position="259"/>
    </location>
</feature>
<dbReference type="PANTHER" id="PTHR33908:SF3">
    <property type="entry name" value="UNDECAPRENYL PHOSPHATE-ALPHA-4-AMINO-4-DEOXY-L-ARABINOSE ARABINOSYL TRANSFERASE"/>
    <property type="match status" value="1"/>
</dbReference>
<dbReference type="GO" id="GO:0009103">
    <property type="term" value="P:lipopolysaccharide biosynthetic process"/>
    <property type="evidence" value="ECO:0007669"/>
    <property type="project" value="UniProtKB-ARBA"/>
</dbReference>
<dbReference type="GO" id="GO:0005886">
    <property type="term" value="C:plasma membrane"/>
    <property type="evidence" value="ECO:0007669"/>
    <property type="project" value="UniProtKB-SubCell"/>
</dbReference>
<feature type="domain" description="ArnT-like N-terminal" evidence="9">
    <location>
        <begin position="39"/>
        <end position="255"/>
    </location>
</feature>
<evidence type="ECO:0000256" key="8">
    <source>
        <dbReference type="SAM" id="Phobius"/>
    </source>
</evidence>
<dbReference type="AlphaFoldDB" id="A0A1F5GA55"/>
<feature type="transmembrane region" description="Helical" evidence="8">
    <location>
        <begin position="361"/>
        <end position="379"/>
    </location>
</feature>
<dbReference type="GO" id="GO:0000030">
    <property type="term" value="F:mannosyltransferase activity"/>
    <property type="evidence" value="ECO:0007669"/>
    <property type="project" value="InterPro"/>
</dbReference>
<dbReference type="InterPro" id="IPR050297">
    <property type="entry name" value="LipidA_mod_glycosyltrf_83"/>
</dbReference>
<dbReference type="GO" id="GO:0016763">
    <property type="term" value="F:pentosyltransferase activity"/>
    <property type="evidence" value="ECO:0007669"/>
    <property type="project" value="TreeGrafter"/>
</dbReference>
<protein>
    <recommendedName>
        <fullName evidence="9">ArnT-like N-terminal domain-containing protein</fullName>
    </recommendedName>
</protein>
<dbReference type="Pfam" id="PF02366">
    <property type="entry name" value="PMT"/>
    <property type="match status" value="1"/>
</dbReference>
<feature type="transmembrane region" description="Helical" evidence="8">
    <location>
        <begin position="143"/>
        <end position="160"/>
    </location>
</feature>
<feature type="transmembrane region" description="Helical" evidence="8">
    <location>
        <begin position="385"/>
        <end position="407"/>
    </location>
</feature>
<feature type="transmembrane region" description="Helical" evidence="8">
    <location>
        <begin position="214"/>
        <end position="231"/>
    </location>
</feature>
<evidence type="ECO:0000256" key="3">
    <source>
        <dbReference type="ARBA" id="ARBA00022676"/>
    </source>
</evidence>
<dbReference type="EMBL" id="MFAY01000029">
    <property type="protein sequence ID" value="OGD88717.1"/>
    <property type="molecule type" value="Genomic_DNA"/>
</dbReference>
<dbReference type="InterPro" id="IPR003342">
    <property type="entry name" value="ArnT-like_N"/>
</dbReference>
<proteinExistence type="predicted"/>
<sequence>MALKNFKFPFRLETRSRRAISNYKLKRSQLLKIGLFLAIVILAVVLRFYKLGQNPPGLYWDETVFGYDAYSLLKTGKDHHGVTLPLFFESFGDWKLPVYHYLLIPSIAVFGLNEFAVRFPSAFLGSITVLVFFWVIKQLTKNINLSLFSMLFLAISPWHIQFSRAAFESVAGFFFFMLGLYIFLIALNKKKTFFFSISFLSFVLSMYSYHAYRIFTPIMILVILLIYLRELRKMFSSLVIPVIIAFVVFLPLLTFTFSANGRARALSQSVFSKSEFETARIYFGQNSKIPLRFISGYWSKPVYYSSVAINNYIDHFSPIFLFVNGDQTGRHSQVDMGQIFSFELILIAISFFMLKRFDQKAVKLLLAMLFIAPIPAIIVNPSPHAYRTLQMAVPLAFLSGLGMYYLFLNMRVRVVQLVLAGVIIYSFFTYLHLVFIHYPRKFSADWQDGNKQMVEKLQQFQEGFDRVYISNITQVPYIYVLFFQKYDPQKFISEKGNKDTFDKYVFTSDDFDLYNKGRILYVAPPWKKVGGIWLAAANDTNGQHIYYLWEINGKN</sequence>
<comment type="caution">
    <text evidence="10">The sequence shown here is derived from an EMBL/GenBank/DDBJ whole genome shotgun (WGS) entry which is preliminary data.</text>
</comment>
<dbReference type="Proteomes" id="UP000178577">
    <property type="component" value="Unassembled WGS sequence"/>
</dbReference>
<evidence type="ECO:0000313" key="11">
    <source>
        <dbReference type="Proteomes" id="UP000178577"/>
    </source>
</evidence>
<feature type="transmembrane region" description="Helical" evidence="8">
    <location>
        <begin position="336"/>
        <end position="354"/>
    </location>
</feature>
<feature type="transmembrane region" description="Helical" evidence="8">
    <location>
        <begin position="115"/>
        <end position="136"/>
    </location>
</feature>
<keyword evidence="3" id="KW-0328">Glycosyltransferase</keyword>
<keyword evidence="7 8" id="KW-0472">Membrane</keyword>
<feature type="transmembrane region" description="Helical" evidence="8">
    <location>
        <begin position="192"/>
        <end position="208"/>
    </location>
</feature>
<keyword evidence="4" id="KW-0808">Transferase</keyword>
<accession>A0A1F5GA55</accession>
<dbReference type="GO" id="GO:0006493">
    <property type="term" value="P:protein O-linked glycosylation"/>
    <property type="evidence" value="ECO:0007669"/>
    <property type="project" value="InterPro"/>
</dbReference>
<name>A0A1F5GA55_9BACT</name>
<evidence type="ECO:0000256" key="7">
    <source>
        <dbReference type="ARBA" id="ARBA00023136"/>
    </source>
</evidence>
<dbReference type="PANTHER" id="PTHR33908">
    <property type="entry name" value="MANNOSYLTRANSFERASE YKCB-RELATED"/>
    <property type="match status" value="1"/>
</dbReference>
<keyword evidence="6 8" id="KW-1133">Transmembrane helix</keyword>
<feature type="transmembrane region" description="Helical" evidence="8">
    <location>
        <begin position="166"/>
        <end position="185"/>
    </location>
</feature>
<feature type="transmembrane region" description="Helical" evidence="8">
    <location>
        <begin position="414"/>
        <end position="438"/>
    </location>
</feature>
<evidence type="ECO:0000259" key="9">
    <source>
        <dbReference type="Pfam" id="PF02366"/>
    </source>
</evidence>
<gene>
    <name evidence="10" type="ORF">A2693_04620</name>
</gene>
<dbReference type="GO" id="GO:0010041">
    <property type="term" value="P:response to iron(III) ion"/>
    <property type="evidence" value="ECO:0007669"/>
    <property type="project" value="TreeGrafter"/>
</dbReference>
<feature type="transmembrane region" description="Helical" evidence="8">
    <location>
        <begin position="30"/>
        <end position="49"/>
    </location>
</feature>
<comment type="subcellular location">
    <subcellularLocation>
        <location evidence="1">Cell membrane</location>
        <topology evidence="1">Multi-pass membrane protein</topology>
    </subcellularLocation>
</comment>
<evidence type="ECO:0000256" key="6">
    <source>
        <dbReference type="ARBA" id="ARBA00022989"/>
    </source>
</evidence>
<evidence type="ECO:0000313" key="10">
    <source>
        <dbReference type="EMBL" id="OGD88717.1"/>
    </source>
</evidence>
<evidence type="ECO:0000256" key="1">
    <source>
        <dbReference type="ARBA" id="ARBA00004651"/>
    </source>
</evidence>
<reference evidence="10 11" key="1">
    <citation type="journal article" date="2016" name="Nat. Commun.">
        <title>Thousands of microbial genomes shed light on interconnected biogeochemical processes in an aquifer system.</title>
        <authorList>
            <person name="Anantharaman K."/>
            <person name="Brown C.T."/>
            <person name="Hug L.A."/>
            <person name="Sharon I."/>
            <person name="Castelle C.J."/>
            <person name="Probst A.J."/>
            <person name="Thomas B.C."/>
            <person name="Singh A."/>
            <person name="Wilkins M.J."/>
            <person name="Karaoz U."/>
            <person name="Brodie E.L."/>
            <person name="Williams K.H."/>
            <person name="Hubbard S.S."/>
            <person name="Banfield J.F."/>
        </authorList>
    </citation>
    <scope>NUCLEOTIDE SEQUENCE [LARGE SCALE GENOMIC DNA]</scope>
</reference>
<organism evidence="10 11">
    <name type="scientific">Candidatus Curtissbacteria bacterium RIFCSPHIGHO2_01_FULL_40_12</name>
    <dbReference type="NCBI Taxonomy" id="1797710"/>
    <lineage>
        <taxon>Bacteria</taxon>
        <taxon>Candidatus Curtissiibacteriota</taxon>
    </lineage>
</organism>
<keyword evidence="2" id="KW-1003">Cell membrane</keyword>